<protein>
    <submittedName>
        <fullName evidence="3">Short-chain dehydrogenase/reductase SDR</fullName>
    </submittedName>
</protein>
<sequence length="251" mass="25743">MTYSFTDKVALVTGAGSGIGEACAVTLAAGGAKVIVSDLDEAGGRRVAEAIGADGGEAVFVKADVSDPQENEALVRAATERYGGLDLAVNNAGIGGESKPTGEYSVEAWRQVIDVNLSGVFYGLRYQIPAMLARGGGAVVNMASILGVVGFANAPAYVAAKHGVVGLTKNAALEYAAKGVRVNAVGPGFIKTPLIDRNLDDATQEMLVGRHPIGRLGRSQEVANLVAFLLSDDASFITGGYYTVDGGYTAQ</sequence>
<keyword evidence="2" id="KW-0560">Oxidoreductase</keyword>
<evidence type="ECO:0000256" key="1">
    <source>
        <dbReference type="ARBA" id="ARBA00006484"/>
    </source>
</evidence>
<dbReference type="GO" id="GO:0016491">
    <property type="term" value="F:oxidoreductase activity"/>
    <property type="evidence" value="ECO:0007669"/>
    <property type="project" value="UniProtKB-KW"/>
</dbReference>
<dbReference type="PROSITE" id="PS00061">
    <property type="entry name" value="ADH_SHORT"/>
    <property type="match status" value="1"/>
</dbReference>
<dbReference type="KEGG" id="tra:Trad_0885"/>
<dbReference type="Proteomes" id="UP000000379">
    <property type="component" value="Chromosome"/>
</dbReference>
<dbReference type="Pfam" id="PF13561">
    <property type="entry name" value="adh_short_C2"/>
    <property type="match status" value="1"/>
</dbReference>
<dbReference type="InterPro" id="IPR020904">
    <property type="entry name" value="Sc_DH/Rdtase_CS"/>
</dbReference>
<dbReference type="AlphaFoldDB" id="D7CUM8"/>
<comment type="similarity">
    <text evidence="1">Belongs to the short-chain dehydrogenases/reductases (SDR) family.</text>
</comment>
<accession>D7CUM8</accession>
<evidence type="ECO:0000256" key="2">
    <source>
        <dbReference type="ARBA" id="ARBA00023002"/>
    </source>
</evidence>
<dbReference type="STRING" id="649638.Trad_0885"/>
<dbReference type="InterPro" id="IPR002347">
    <property type="entry name" value="SDR_fam"/>
</dbReference>
<dbReference type="eggNOG" id="COG1028">
    <property type="taxonomic scope" value="Bacteria"/>
</dbReference>
<proteinExistence type="inferred from homology"/>
<reference evidence="4" key="1">
    <citation type="submission" date="2010-05" db="EMBL/GenBank/DDBJ databases">
        <title>The complete genome of Truepera radiovictris DSM 17093.</title>
        <authorList>
            <consortium name="US DOE Joint Genome Institute (JGI-PGF)"/>
            <person name="Lucas S."/>
            <person name="Copeland A."/>
            <person name="Lapidus A."/>
            <person name="Glavina del Rio T."/>
            <person name="Dalin E."/>
            <person name="Tice H."/>
            <person name="Bruce D."/>
            <person name="Goodwin L."/>
            <person name="Pitluck S."/>
            <person name="Kyrpides N."/>
            <person name="Mavromatis K."/>
            <person name="Ovchinnikova G."/>
            <person name="Munk A.C."/>
            <person name="Detter J.C."/>
            <person name="Han C."/>
            <person name="Tapia R."/>
            <person name="Land M."/>
            <person name="Hauser L."/>
            <person name="Markowitz V."/>
            <person name="Cheng J.-F."/>
            <person name="Hugenholtz P."/>
            <person name="Woyke T."/>
            <person name="Wu D."/>
            <person name="Tindall B."/>
            <person name="Pomrenke H.G."/>
            <person name="Brambilla E."/>
            <person name="Klenk H.-P."/>
            <person name="Eisen J.A."/>
        </authorList>
    </citation>
    <scope>NUCLEOTIDE SEQUENCE [LARGE SCALE GENOMIC DNA]</scope>
    <source>
        <strain evidence="4">DSM 17093 / CIP 108686 / LMG 22925 / RQ-24</strain>
    </source>
</reference>
<dbReference type="SUPFAM" id="SSF51735">
    <property type="entry name" value="NAD(P)-binding Rossmann-fold domains"/>
    <property type="match status" value="1"/>
</dbReference>
<organism evidence="3 4">
    <name type="scientific">Truepera radiovictrix (strain DSM 17093 / CIP 108686 / LMG 22925 / RQ-24)</name>
    <dbReference type="NCBI Taxonomy" id="649638"/>
    <lineage>
        <taxon>Bacteria</taxon>
        <taxon>Thermotogati</taxon>
        <taxon>Deinococcota</taxon>
        <taxon>Deinococci</taxon>
        <taxon>Trueperales</taxon>
        <taxon>Trueperaceae</taxon>
        <taxon>Truepera</taxon>
    </lineage>
</organism>
<name>D7CUM8_TRURR</name>
<dbReference type="EMBL" id="CP002049">
    <property type="protein sequence ID" value="ADI14019.1"/>
    <property type="molecule type" value="Genomic_DNA"/>
</dbReference>
<dbReference type="HOGENOM" id="CLU_010194_1_0_0"/>
<gene>
    <name evidence="3" type="ordered locus">Trad_0885</name>
</gene>
<dbReference type="PRINTS" id="PR00080">
    <property type="entry name" value="SDRFAMILY"/>
</dbReference>
<evidence type="ECO:0000313" key="3">
    <source>
        <dbReference type="EMBL" id="ADI14019.1"/>
    </source>
</evidence>
<dbReference type="CDD" id="cd05233">
    <property type="entry name" value="SDR_c"/>
    <property type="match status" value="1"/>
</dbReference>
<keyword evidence="4" id="KW-1185">Reference proteome</keyword>
<dbReference type="OrthoDB" id="9804104at2"/>
<dbReference type="NCBIfam" id="NF005559">
    <property type="entry name" value="PRK07231.1"/>
    <property type="match status" value="1"/>
</dbReference>
<dbReference type="NCBIfam" id="NF009466">
    <property type="entry name" value="PRK12826.1-2"/>
    <property type="match status" value="1"/>
</dbReference>
<dbReference type="PRINTS" id="PR00081">
    <property type="entry name" value="GDHRDH"/>
</dbReference>
<dbReference type="InterPro" id="IPR036291">
    <property type="entry name" value="NAD(P)-bd_dom_sf"/>
</dbReference>
<dbReference type="FunFam" id="3.40.50.720:FF:000084">
    <property type="entry name" value="Short-chain dehydrogenase reductase"/>
    <property type="match status" value="1"/>
</dbReference>
<dbReference type="Gene3D" id="3.40.50.720">
    <property type="entry name" value="NAD(P)-binding Rossmann-like Domain"/>
    <property type="match status" value="1"/>
</dbReference>
<reference evidence="3 4" key="2">
    <citation type="journal article" date="2011" name="Stand. Genomic Sci.">
        <title>Complete genome sequence of Truepera radiovictrix type strain (RQ-24).</title>
        <authorList>
            <person name="Ivanova N."/>
            <person name="Rohde C."/>
            <person name="Munk C."/>
            <person name="Nolan M."/>
            <person name="Lucas S."/>
            <person name="Del Rio T.G."/>
            <person name="Tice H."/>
            <person name="Deshpande S."/>
            <person name="Cheng J.F."/>
            <person name="Tapia R."/>
            <person name="Han C."/>
            <person name="Goodwin L."/>
            <person name="Pitluck S."/>
            <person name="Liolios K."/>
            <person name="Mavromatis K."/>
            <person name="Mikhailova N."/>
            <person name="Pati A."/>
            <person name="Chen A."/>
            <person name="Palaniappan K."/>
            <person name="Land M."/>
            <person name="Hauser L."/>
            <person name="Chang Y.J."/>
            <person name="Jeffries C.D."/>
            <person name="Brambilla E."/>
            <person name="Rohde M."/>
            <person name="Goker M."/>
            <person name="Tindall B.J."/>
            <person name="Woyke T."/>
            <person name="Bristow J."/>
            <person name="Eisen J.A."/>
            <person name="Markowitz V."/>
            <person name="Hugenholtz P."/>
            <person name="Kyrpides N.C."/>
            <person name="Klenk H.P."/>
            <person name="Lapidus A."/>
        </authorList>
    </citation>
    <scope>NUCLEOTIDE SEQUENCE [LARGE SCALE GENOMIC DNA]</scope>
    <source>
        <strain evidence="4">DSM 17093 / CIP 108686 / LMG 22925 / RQ-24</strain>
    </source>
</reference>
<dbReference type="PANTHER" id="PTHR24321:SF8">
    <property type="entry name" value="ESTRADIOL 17-BETA-DEHYDROGENASE 8-RELATED"/>
    <property type="match status" value="1"/>
</dbReference>
<dbReference type="RefSeq" id="WP_013177391.1">
    <property type="nucleotide sequence ID" value="NC_014221.1"/>
</dbReference>
<evidence type="ECO:0000313" key="4">
    <source>
        <dbReference type="Proteomes" id="UP000000379"/>
    </source>
</evidence>
<dbReference type="PANTHER" id="PTHR24321">
    <property type="entry name" value="DEHYDROGENASES, SHORT CHAIN"/>
    <property type="match status" value="1"/>
</dbReference>